<feature type="transmembrane region" description="Helical" evidence="8">
    <location>
        <begin position="301"/>
        <end position="322"/>
    </location>
</feature>
<dbReference type="GO" id="GO:0006508">
    <property type="term" value="P:proteolysis"/>
    <property type="evidence" value="ECO:0007669"/>
    <property type="project" value="UniProtKB-KW"/>
</dbReference>
<evidence type="ECO:0000256" key="5">
    <source>
        <dbReference type="ARBA" id="ARBA00022801"/>
    </source>
</evidence>
<organism evidence="10 11">
    <name type="scientific">Amblyomma americanum</name>
    <name type="common">Lone star tick</name>
    <dbReference type="NCBI Taxonomy" id="6943"/>
    <lineage>
        <taxon>Eukaryota</taxon>
        <taxon>Metazoa</taxon>
        <taxon>Ecdysozoa</taxon>
        <taxon>Arthropoda</taxon>
        <taxon>Chelicerata</taxon>
        <taxon>Arachnida</taxon>
        <taxon>Acari</taxon>
        <taxon>Parasitiformes</taxon>
        <taxon>Ixodida</taxon>
        <taxon>Ixodoidea</taxon>
        <taxon>Ixodidae</taxon>
        <taxon>Amblyomminae</taxon>
        <taxon>Amblyomma</taxon>
    </lineage>
</organism>
<sequence length="361" mass="40187">MAWPKRAALSLHRRVRDLWGVGFLLARMLLEVGPRGIPPVTAAAAMLQVVIYCRLLPVPWRSPWDVCMSVSTVLWRRQWRRLILSQLEHADSWHLYGNMTSFVWKGIRLEREMGSVRFARVLLVFLVEVGAVSLLLMSNFGSLLYGDISYLVCSIGFSGVLKNMEWNQDKALPAWLVWLEVVFIHVVAPQSSLLGHMAGVLVGFAYVYGVSLSSSLITPTFVATLVSGLILALRAPALPPSWTATLHAPCLSADLVFNRGHWELLLLSPLHAPSDLHAAYVVCSLLFLGSRYERYIGPVKFAIRMLAITLATGFVYCLSAWMILPSSLLGTWSVDGVHPYEVPYKCFTGCTAALLALKVRY</sequence>
<accession>A0AAQ4DP12</accession>
<keyword evidence="6 8" id="KW-1133">Transmembrane helix</keyword>
<dbReference type="PANTHER" id="PTHR43066:SF1">
    <property type="entry name" value="RHOMBOID PROTEIN 2"/>
    <property type="match status" value="1"/>
</dbReference>
<reference evidence="10 11" key="1">
    <citation type="journal article" date="2023" name="Arcadia Sci">
        <title>De novo assembly of a long-read Amblyomma americanum tick genome.</title>
        <authorList>
            <person name="Chou S."/>
            <person name="Poskanzer K.E."/>
            <person name="Rollins M."/>
            <person name="Thuy-Boun P.S."/>
        </authorList>
    </citation>
    <scope>NUCLEOTIDE SEQUENCE [LARGE SCALE GENOMIC DNA]</scope>
    <source>
        <strain evidence="10">F_SG_1</strain>
        <tissue evidence="10">Salivary glands</tissue>
    </source>
</reference>
<evidence type="ECO:0000256" key="8">
    <source>
        <dbReference type="SAM" id="Phobius"/>
    </source>
</evidence>
<dbReference type="Gene3D" id="1.20.1540.10">
    <property type="entry name" value="Rhomboid-like"/>
    <property type="match status" value="1"/>
</dbReference>
<keyword evidence="5" id="KW-0378">Hydrolase</keyword>
<feature type="transmembrane region" description="Helical" evidence="8">
    <location>
        <begin position="194"/>
        <end position="210"/>
    </location>
</feature>
<dbReference type="SUPFAM" id="SSF144091">
    <property type="entry name" value="Rhomboid-like"/>
    <property type="match status" value="2"/>
</dbReference>
<evidence type="ECO:0000256" key="4">
    <source>
        <dbReference type="ARBA" id="ARBA00022692"/>
    </source>
</evidence>
<evidence type="ECO:0000313" key="10">
    <source>
        <dbReference type="EMBL" id="KAK8764202.1"/>
    </source>
</evidence>
<keyword evidence="7 8" id="KW-0472">Membrane</keyword>
<keyword evidence="4 8" id="KW-0812">Transmembrane</keyword>
<dbReference type="GO" id="GO:0004252">
    <property type="term" value="F:serine-type endopeptidase activity"/>
    <property type="evidence" value="ECO:0007669"/>
    <property type="project" value="InterPro"/>
</dbReference>
<evidence type="ECO:0000313" key="11">
    <source>
        <dbReference type="Proteomes" id="UP001321473"/>
    </source>
</evidence>
<dbReference type="AlphaFoldDB" id="A0AAQ4DP12"/>
<feature type="transmembrane region" description="Helical" evidence="8">
    <location>
        <begin position="118"/>
        <end position="137"/>
    </location>
</feature>
<dbReference type="InterPro" id="IPR022764">
    <property type="entry name" value="Peptidase_S54_rhomboid_dom"/>
</dbReference>
<evidence type="ECO:0000256" key="6">
    <source>
        <dbReference type="ARBA" id="ARBA00022989"/>
    </source>
</evidence>
<evidence type="ECO:0000256" key="2">
    <source>
        <dbReference type="ARBA" id="ARBA00009045"/>
    </source>
</evidence>
<keyword evidence="11" id="KW-1185">Reference proteome</keyword>
<comment type="similarity">
    <text evidence="2">Belongs to the peptidase S54 family.</text>
</comment>
<feature type="domain" description="Peptidase S54 rhomboid" evidence="9">
    <location>
        <begin position="77"/>
        <end position="210"/>
    </location>
</feature>
<dbReference type="EMBL" id="JARKHS020028571">
    <property type="protein sequence ID" value="KAK8764202.1"/>
    <property type="molecule type" value="Genomic_DNA"/>
</dbReference>
<protein>
    <recommendedName>
        <fullName evidence="9">Peptidase S54 rhomboid domain-containing protein</fullName>
    </recommendedName>
</protein>
<evidence type="ECO:0000256" key="1">
    <source>
        <dbReference type="ARBA" id="ARBA00004141"/>
    </source>
</evidence>
<dbReference type="GO" id="GO:0016020">
    <property type="term" value="C:membrane"/>
    <property type="evidence" value="ECO:0007669"/>
    <property type="project" value="UniProtKB-SubCell"/>
</dbReference>
<comment type="caution">
    <text evidence="10">The sequence shown here is derived from an EMBL/GenBank/DDBJ whole genome shotgun (WGS) entry which is preliminary data.</text>
</comment>
<evidence type="ECO:0000256" key="3">
    <source>
        <dbReference type="ARBA" id="ARBA00022670"/>
    </source>
</evidence>
<dbReference type="Pfam" id="PF01694">
    <property type="entry name" value="Rhomboid"/>
    <property type="match status" value="1"/>
</dbReference>
<dbReference type="InterPro" id="IPR035952">
    <property type="entry name" value="Rhomboid-like_sf"/>
</dbReference>
<keyword evidence="3" id="KW-0645">Protease</keyword>
<comment type="subcellular location">
    <subcellularLocation>
        <location evidence="1">Membrane</location>
        <topology evidence="1">Multi-pass membrane protein</topology>
    </subcellularLocation>
</comment>
<dbReference type="PANTHER" id="PTHR43066">
    <property type="entry name" value="RHOMBOID-RELATED PROTEIN"/>
    <property type="match status" value="1"/>
</dbReference>
<dbReference type="Proteomes" id="UP001321473">
    <property type="component" value="Unassembled WGS sequence"/>
</dbReference>
<gene>
    <name evidence="10" type="ORF">V5799_033191</name>
</gene>
<evidence type="ECO:0000256" key="7">
    <source>
        <dbReference type="ARBA" id="ARBA00023136"/>
    </source>
</evidence>
<feature type="transmembrane region" description="Helical" evidence="8">
    <location>
        <begin position="172"/>
        <end position="188"/>
    </location>
</feature>
<evidence type="ECO:0000259" key="9">
    <source>
        <dbReference type="Pfam" id="PF01694"/>
    </source>
</evidence>
<feature type="transmembrane region" description="Helical" evidence="8">
    <location>
        <begin position="217"/>
        <end position="237"/>
    </location>
</feature>
<name>A0AAQ4DP12_AMBAM</name>
<proteinExistence type="inferred from homology"/>